<evidence type="ECO:0000256" key="7">
    <source>
        <dbReference type="ARBA" id="ARBA00023316"/>
    </source>
</evidence>
<name>A0A317ZTW4_9MICO</name>
<dbReference type="GO" id="GO:0042973">
    <property type="term" value="F:glucan endo-1,3-beta-D-glucosidase activity"/>
    <property type="evidence" value="ECO:0007669"/>
    <property type="project" value="UniProtKB-EC"/>
</dbReference>
<dbReference type="InterPro" id="IPR005200">
    <property type="entry name" value="Endo-beta-glucanase"/>
</dbReference>
<sequence>MREQMQRRRSTLTVTAALVLVTALAACTSADAGTPAGNEPIPGAAVFPSAEVAELLDALPQQTVKPLPPARLADGLIPPTNRWFSGLVFGDESMPVFPLPLTFQLTDTGFAFGLPTVTADSAVIMGGYAGQIAVQVGTTDAVLEQRVTAYDDASVTIGQFVDEALVGRTVIAEGSPFVSFTATADVALALPTAFTSADTEDDSDAWTVEVAGDSYGLVSSGTVDTDNGSAGTDLSLAAGQSATWFALPEGGELADFTAAAAHPVSGTSVEYTSDADTAGTTISYQTSDGGDTLIAALPHQQAGLPANADCTAGEYRSIYGTLTVCRGPALSWSVPSVAPSGALDLGALADDQRARLADQVRADVAATPTFAADTYFGGKSLYRAANLLDIARQVGADDAVAALTDRLSSALDDWLDPAGCVARTERCFVYDPAAKGIVGLATSFGSEEFNDHHFHYGYFFYAAAVVAAEDPELAARWAPVLNLLAADLATSGGSEYFPDRRVFDAYAGHSWASGTSPFGDGNNQESSSEAVTAWNGLALWAGVSEQPALATEAEWMLSSEAASSRAYWTDFDLSDPVYDGFDHTITSLVWGGKRDYATWFSAEPSAMLGILVLPMSPVADYLGGDPDRVQANLADALPAGGDGTPSYDVLFGDYLLMYSALAGRDAPSAALDAAKGLPEDRIDDGNSRAYLLAWLMQHAG</sequence>
<dbReference type="Pfam" id="PF17652">
    <property type="entry name" value="Glyco_hydro81C"/>
    <property type="match status" value="1"/>
</dbReference>
<comment type="caution">
    <text evidence="11">The sequence shown here is derived from an EMBL/GenBank/DDBJ whole genome shotgun (WGS) entry which is preliminary data.</text>
</comment>
<keyword evidence="5" id="KW-0119">Carbohydrate metabolism</keyword>
<dbReference type="EC" id="3.2.1.39" evidence="3"/>
<dbReference type="PANTHER" id="PTHR31983">
    <property type="entry name" value="ENDO-1,3(4)-BETA-GLUCANASE 1"/>
    <property type="match status" value="1"/>
</dbReference>
<evidence type="ECO:0000313" key="12">
    <source>
        <dbReference type="Proteomes" id="UP000246722"/>
    </source>
</evidence>
<feature type="domain" description="Glycosyl hydrolase family 81 C-terminal" evidence="10">
    <location>
        <begin position="356"/>
        <end position="639"/>
    </location>
</feature>
<evidence type="ECO:0000256" key="8">
    <source>
        <dbReference type="ARBA" id="ARBA00023326"/>
    </source>
</evidence>
<keyword evidence="12" id="KW-1185">Reference proteome</keyword>
<keyword evidence="9" id="KW-0732">Signal</keyword>
<dbReference type="EMBL" id="QHLY01000012">
    <property type="protein sequence ID" value="PXA68134.1"/>
    <property type="molecule type" value="Genomic_DNA"/>
</dbReference>
<dbReference type="AlphaFoldDB" id="A0A317ZTW4"/>
<evidence type="ECO:0000259" key="10">
    <source>
        <dbReference type="Pfam" id="PF17652"/>
    </source>
</evidence>
<dbReference type="PROSITE" id="PS51257">
    <property type="entry name" value="PROKAR_LIPOPROTEIN"/>
    <property type="match status" value="1"/>
</dbReference>
<evidence type="ECO:0000313" key="11">
    <source>
        <dbReference type="EMBL" id="PXA68134.1"/>
    </source>
</evidence>
<comment type="catalytic activity">
    <reaction evidence="1">
        <text>Hydrolysis of (1-&gt;3)-beta-D-glucosidic linkages in (1-&gt;3)-beta-D-glucans.</text>
        <dbReference type="EC" id="3.2.1.39"/>
    </reaction>
</comment>
<dbReference type="Gene3D" id="2.70.98.30">
    <property type="entry name" value="Golgi alpha-mannosidase II, domain 4"/>
    <property type="match status" value="1"/>
</dbReference>
<keyword evidence="7" id="KW-0961">Cell wall biogenesis/degradation</keyword>
<evidence type="ECO:0000256" key="1">
    <source>
        <dbReference type="ARBA" id="ARBA00000382"/>
    </source>
</evidence>
<keyword evidence="8" id="KW-0624">Polysaccharide degradation</keyword>
<dbReference type="PROSITE" id="PS52008">
    <property type="entry name" value="GH81"/>
    <property type="match status" value="1"/>
</dbReference>
<evidence type="ECO:0000256" key="4">
    <source>
        <dbReference type="ARBA" id="ARBA00022801"/>
    </source>
</evidence>
<dbReference type="GO" id="GO:0071555">
    <property type="term" value="P:cell wall organization"/>
    <property type="evidence" value="ECO:0007669"/>
    <property type="project" value="UniProtKB-KW"/>
</dbReference>
<dbReference type="GO" id="GO:0052861">
    <property type="term" value="F:endo-1,3(4)-beta-glucanase activity"/>
    <property type="evidence" value="ECO:0007669"/>
    <property type="project" value="InterPro"/>
</dbReference>
<dbReference type="InterPro" id="IPR040720">
    <property type="entry name" value="GH81_C"/>
</dbReference>
<keyword evidence="6" id="KW-0326">Glycosidase</keyword>
<feature type="signal peptide" evidence="9">
    <location>
        <begin position="1"/>
        <end position="32"/>
    </location>
</feature>
<dbReference type="PANTHER" id="PTHR31983:SF0">
    <property type="entry name" value="GLUCAN ENDO-1,3-BETA-D-GLUCOSIDASE 2"/>
    <property type="match status" value="1"/>
</dbReference>
<evidence type="ECO:0000256" key="6">
    <source>
        <dbReference type="ARBA" id="ARBA00023295"/>
    </source>
</evidence>
<feature type="chain" id="PRO_5038763563" description="glucan endo-1,3-beta-D-glucosidase" evidence="9">
    <location>
        <begin position="33"/>
        <end position="700"/>
    </location>
</feature>
<evidence type="ECO:0000256" key="3">
    <source>
        <dbReference type="ARBA" id="ARBA00012780"/>
    </source>
</evidence>
<evidence type="ECO:0000256" key="5">
    <source>
        <dbReference type="ARBA" id="ARBA00023277"/>
    </source>
</evidence>
<protein>
    <recommendedName>
        <fullName evidence="3">glucan endo-1,3-beta-D-glucosidase</fullName>
        <ecNumber evidence="3">3.2.1.39</ecNumber>
    </recommendedName>
</protein>
<proteinExistence type="inferred from homology"/>
<evidence type="ECO:0000256" key="9">
    <source>
        <dbReference type="SAM" id="SignalP"/>
    </source>
</evidence>
<reference evidence="11 12" key="1">
    <citation type="submission" date="2018-05" db="EMBL/GenBank/DDBJ databases">
        <title>Genetic diversity of glacier-inhabiting Cryobacterium bacteria in China and description of Cryobacterium mengkeensis sp. nov. and Arthrobacter glacialis sp. nov.</title>
        <authorList>
            <person name="Liu Q."/>
            <person name="Xin Y.-H."/>
        </authorList>
    </citation>
    <scope>NUCLEOTIDE SEQUENCE [LARGE SCALE GENOMIC DNA]</scope>
    <source>
        <strain evidence="11 12">SK-1</strain>
    </source>
</reference>
<accession>A0A317ZTW4</accession>
<organism evidence="11 12">
    <name type="scientific">Cryobacterium arcticum</name>
    <dbReference type="NCBI Taxonomy" id="670052"/>
    <lineage>
        <taxon>Bacteria</taxon>
        <taxon>Bacillati</taxon>
        <taxon>Actinomycetota</taxon>
        <taxon>Actinomycetes</taxon>
        <taxon>Micrococcales</taxon>
        <taxon>Microbacteriaceae</taxon>
        <taxon>Cryobacterium</taxon>
    </lineage>
</organism>
<dbReference type="GO" id="GO:0000272">
    <property type="term" value="P:polysaccharide catabolic process"/>
    <property type="evidence" value="ECO:0007669"/>
    <property type="project" value="UniProtKB-KW"/>
</dbReference>
<dbReference type="Proteomes" id="UP000246722">
    <property type="component" value="Unassembled WGS sequence"/>
</dbReference>
<gene>
    <name evidence="11" type="ORF">CTB96_16005</name>
</gene>
<comment type="similarity">
    <text evidence="2">Belongs to the glycosyl hydrolase 81 family.</text>
</comment>
<evidence type="ECO:0000256" key="2">
    <source>
        <dbReference type="ARBA" id="ARBA00010730"/>
    </source>
</evidence>
<keyword evidence="4" id="KW-0378">Hydrolase</keyword>